<evidence type="ECO:0000259" key="5">
    <source>
        <dbReference type="PROSITE" id="PS51858"/>
    </source>
</evidence>
<gene>
    <name evidence="6" type="ORF">PCOR1329_LOCUS42645</name>
</gene>
<evidence type="ECO:0000313" key="7">
    <source>
        <dbReference type="Proteomes" id="UP001189429"/>
    </source>
</evidence>
<organism evidence="6 7">
    <name type="scientific">Prorocentrum cordatum</name>
    <dbReference type="NCBI Taxonomy" id="2364126"/>
    <lineage>
        <taxon>Eukaryota</taxon>
        <taxon>Sar</taxon>
        <taxon>Alveolata</taxon>
        <taxon>Dinophyceae</taxon>
        <taxon>Prorocentrales</taxon>
        <taxon>Prorocentraceae</taxon>
        <taxon>Prorocentrum</taxon>
    </lineage>
</organism>
<keyword evidence="2" id="KW-0645">Protease</keyword>
<evidence type="ECO:0000256" key="3">
    <source>
        <dbReference type="ARBA" id="ARBA00022801"/>
    </source>
</evidence>
<feature type="region of interest" description="Disordered" evidence="4">
    <location>
        <begin position="99"/>
        <end position="134"/>
    </location>
</feature>
<accession>A0ABN9TVZ7</accession>
<keyword evidence="7" id="KW-1185">Reference proteome</keyword>
<evidence type="ECO:0000256" key="1">
    <source>
        <dbReference type="ARBA" id="ARBA00008140"/>
    </source>
</evidence>
<dbReference type="EMBL" id="CAUYUJ010015124">
    <property type="protein sequence ID" value="CAK0850187.1"/>
    <property type="molecule type" value="Genomic_DNA"/>
</dbReference>
<evidence type="ECO:0000256" key="4">
    <source>
        <dbReference type="SAM" id="MobiDB-lite"/>
    </source>
</evidence>
<dbReference type="PROSITE" id="PS51858">
    <property type="entry name" value="PPPDE"/>
    <property type="match status" value="1"/>
</dbReference>
<dbReference type="InterPro" id="IPR008580">
    <property type="entry name" value="PPPDE_dom"/>
</dbReference>
<name>A0ABN9TVZ7_9DINO</name>
<protein>
    <recommendedName>
        <fullName evidence="5">PPPDE domain-containing protein</fullName>
    </recommendedName>
</protein>
<keyword evidence="3" id="KW-0378">Hydrolase</keyword>
<dbReference type="Gene3D" id="3.90.1720.30">
    <property type="entry name" value="PPPDE domains"/>
    <property type="match status" value="1"/>
</dbReference>
<proteinExistence type="inferred from homology"/>
<dbReference type="InterPro" id="IPR042266">
    <property type="entry name" value="PPPDE_sf"/>
</dbReference>
<feature type="non-terminal residue" evidence="6">
    <location>
        <position position="1"/>
    </location>
</feature>
<comment type="caution">
    <text evidence="6">The sequence shown here is derived from an EMBL/GenBank/DDBJ whole genome shotgun (WGS) entry which is preliminary data.</text>
</comment>
<reference evidence="6" key="1">
    <citation type="submission" date="2023-10" db="EMBL/GenBank/DDBJ databases">
        <authorList>
            <person name="Chen Y."/>
            <person name="Shah S."/>
            <person name="Dougan E. K."/>
            <person name="Thang M."/>
            <person name="Chan C."/>
        </authorList>
    </citation>
    <scope>NUCLEOTIDE SEQUENCE [LARGE SCALE GENOMIC DNA]</scope>
</reference>
<evidence type="ECO:0000313" key="6">
    <source>
        <dbReference type="EMBL" id="CAK0850187.1"/>
    </source>
</evidence>
<evidence type="ECO:0000256" key="2">
    <source>
        <dbReference type="ARBA" id="ARBA00022670"/>
    </source>
</evidence>
<feature type="domain" description="PPPDE" evidence="5">
    <location>
        <begin position="1"/>
        <end position="51"/>
    </location>
</feature>
<comment type="similarity">
    <text evidence="1">Belongs to the DeSI family.</text>
</comment>
<sequence length="134" mass="14781">GTYDVLRKNCNSFTDAALFLLTGERLPAHYSRGERILLATEPISMRIVPHLMAARSLLMGNNANAAEAVSMYDCNPSAVGFSVDRVISSCLCELRQSRALSGRRSSVNQQDPFDAQRSRSAQKRRERSSCALCP</sequence>
<dbReference type="Proteomes" id="UP001189429">
    <property type="component" value="Unassembled WGS sequence"/>
</dbReference>